<reference evidence="3" key="1">
    <citation type="submission" date="2023-03" db="EMBL/GenBank/DDBJ databases">
        <authorList>
            <person name="Steffen K."/>
            <person name="Cardenas P."/>
        </authorList>
    </citation>
    <scope>NUCLEOTIDE SEQUENCE</scope>
</reference>
<proteinExistence type="predicted"/>
<protein>
    <submittedName>
        <fullName evidence="3">Uncharacterized protein</fullName>
    </submittedName>
</protein>
<organism evidence="3 4">
    <name type="scientific">Geodia barretti</name>
    <name type="common">Barrett's horny sponge</name>
    <dbReference type="NCBI Taxonomy" id="519541"/>
    <lineage>
        <taxon>Eukaryota</taxon>
        <taxon>Metazoa</taxon>
        <taxon>Porifera</taxon>
        <taxon>Demospongiae</taxon>
        <taxon>Heteroscleromorpha</taxon>
        <taxon>Tetractinellida</taxon>
        <taxon>Astrophorina</taxon>
        <taxon>Geodiidae</taxon>
        <taxon>Geodia</taxon>
    </lineage>
</organism>
<evidence type="ECO:0000313" key="4">
    <source>
        <dbReference type="Proteomes" id="UP001174909"/>
    </source>
</evidence>
<evidence type="ECO:0000313" key="3">
    <source>
        <dbReference type="EMBL" id="CAI8036680.1"/>
    </source>
</evidence>
<sequence length="281" mass="30181">MENDKHVFVFNATRSNNNLALLECFSVSGGEYSVSVHEIHYGVVHEHVCIQVNNITLSITEGTSLKYSNVKPVSGGICAFCVFTNGSTAKGCAITLFSDQITFNYTIPRHSTYDIALVECFKVLQSGSYHVLVSEILVDGSEGYNTLELPDITIALASATDNTSKQENGTPTVTGLSAVLCLTLLGLIIAILLASILFLKRRSTTRGKNNVSTDSECTTDPGPTAPVATAPLYENTQLPPPPPSVTDGGDHMYEHVELRPITGQEKEIAVAPNAAYGTVRR</sequence>
<evidence type="ECO:0000256" key="2">
    <source>
        <dbReference type="SAM" id="Phobius"/>
    </source>
</evidence>
<keyword evidence="2" id="KW-1133">Transmembrane helix</keyword>
<keyword evidence="2" id="KW-0812">Transmembrane</keyword>
<evidence type="ECO:0000256" key="1">
    <source>
        <dbReference type="SAM" id="MobiDB-lite"/>
    </source>
</evidence>
<feature type="transmembrane region" description="Helical" evidence="2">
    <location>
        <begin position="175"/>
        <end position="199"/>
    </location>
</feature>
<comment type="caution">
    <text evidence="3">The sequence shown here is derived from an EMBL/GenBank/DDBJ whole genome shotgun (WGS) entry which is preliminary data.</text>
</comment>
<feature type="compositionally biased region" description="Polar residues" evidence="1">
    <location>
        <begin position="206"/>
        <end position="218"/>
    </location>
</feature>
<feature type="region of interest" description="Disordered" evidence="1">
    <location>
        <begin position="206"/>
        <end position="247"/>
    </location>
</feature>
<name>A0AA35SV57_GEOBA</name>
<keyword evidence="2" id="KW-0472">Membrane</keyword>
<keyword evidence="4" id="KW-1185">Reference proteome</keyword>
<gene>
    <name evidence="3" type="ORF">GBAR_LOCUS20529</name>
</gene>
<dbReference type="Proteomes" id="UP001174909">
    <property type="component" value="Unassembled WGS sequence"/>
</dbReference>
<dbReference type="EMBL" id="CASHTH010002887">
    <property type="protein sequence ID" value="CAI8036680.1"/>
    <property type="molecule type" value="Genomic_DNA"/>
</dbReference>
<dbReference type="AlphaFoldDB" id="A0AA35SV57"/>
<accession>A0AA35SV57</accession>